<dbReference type="InParanoid" id="A0A067QTR7"/>
<dbReference type="SUPFAM" id="SSF52058">
    <property type="entry name" value="L domain-like"/>
    <property type="match status" value="1"/>
</dbReference>
<dbReference type="AlphaFoldDB" id="A0A067QTR7"/>
<evidence type="ECO:0000313" key="1">
    <source>
        <dbReference type="EMBL" id="KDR13192.1"/>
    </source>
</evidence>
<organism evidence="1 2">
    <name type="scientific">Zootermopsis nevadensis</name>
    <name type="common">Dampwood termite</name>
    <dbReference type="NCBI Taxonomy" id="136037"/>
    <lineage>
        <taxon>Eukaryota</taxon>
        <taxon>Metazoa</taxon>
        <taxon>Ecdysozoa</taxon>
        <taxon>Arthropoda</taxon>
        <taxon>Hexapoda</taxon>
        <taxon>Insecta</taxon>
        <taxon>Pterygota</taxon>
        <taxon>Neoptera</taxon>
        <taxon>Polyneoptera</taxon>
        <taxon>Dictyoptera</taxon>
        <taxon>Blattodea</taxon>
        <taxon>Blattoidea</taxon>
        <taxon>Termitoidae</taxon>
        <taxon>Termopsidae</taxon>
        <taxon>Zootermopsis</taxon>
    </lineage>
</organism>
<dbReference type="InterPro" id="IPR032675">
    <property type="entry name" value="LRR_dom_sf"/>
</dbReference>
<dbReference type="EMBL" id="KK852963">
    <property type="protein sequence ID" value="KDR13192.1"/>
    <property type="molecule type" value="Genomic_DNA"/>
</dbReference>
<keyword evidence="2" id="KW-1185">Reference proteome</keyword>
<evidence type="ECO:0000313" key="2">
    <source>
        <dbReference type="Proteomes" id="UP000027135"/>
    </source>
</evidence>
<protein>
    <recommendedName>
        <fullName evidence="3">F-box/LRR-repeat protein 2</fullName>
    </recommendedName>
</protein>
<accession>A0A067QTR7</accession>
<dbReference type="GO" id="GO:0019005">
    <property type="term" value="C:SCF ubiquitin ligase complex"/>
    <property type="evidence" value="ECO:0007669"/>
    <property type="project" value="TreeGrafter"/>
</dbReference>
<dbReference type="Proteomes" id="UP000027135">
    <property type="component" value="Unassembled WGS sequence"/>
</dbReference>
<evidence type="ECO:0008006" key="3">
    <source>
        <dbReference type="Google" id="ProtNLM"/>
    </source>
</evidence>
<gene>
    <name evidence="1" type="ORF">L798_12989</name>
</gene>
<dbReference type="GO" id="GO:0031146">
    <property type="term" value="P:SCF-dependent proteasomal ubiquitin-dependent protein catabolic process"/>
    <property type="evidence" value="ECO:0007669"/>
    <property type="project" value="TreeGrafter"/>
</dbReference>
<name>A0A067QTR7_ZOONE</name>
<dbReference type="Gene3D" id="3.80.10.10">
    <property type="entry name" value="Ribonuclease Inhibitor"/>
    <property type="match status" value="2"/>
</dbReference>
<dbReference type="OrthoDB" id="63112at2759"/>
<reference evidence="1 2" key="1">
    <citation type="journal article" date="2014" name="Nat. Commun.">
        <title>Molecular traces of alternative social organization in a termite genome.</title>
        <authorList>
            <person name="Terrapon N."/>
            <person name="Li C."/>
            <person name="Robertson H.M."/>
            <person name="Ji L."/>
            <person name="Meng X."/>
            <person name="Booth W."/>
            <person name="Chen Z."/>
            <person name="Childers C.P."/>
            <person name="Glastad K.M."/>
            <person name="Gokhale K."/>
            <person name="Gowin J."/>
            <person name="Gronenberg W."/>
            <person name="Hermansen R.A."/>
            <person name="Hu H."/>
            <person name="Hunt B.G."/>
            <person name="Huylmans A.K."/>
            <person name="Khalil S.M."/>
            <person name="Mitchell R.D."/>
            <person name="Munoz-Torres M.C."/>
            <person name="Mustard J.A."/>
            <person name="Pan H."/>
            <person name="Reese J.T."/>
            <person name="Scharf M.E."/>
            <person name="Sun F."/>
            <person name="Vogel H."/>
            <person name="Xiao J."/>
            <person name="Yang W."/>
            <person name="Yang Z."/>
            <person name="Yang Z."/>
            <person name="Zhou J."/>
            <person name="Zhu J."/>
            <person name="Brent C.S."/>
            <person name="Elsik C.G."/>
            <person name="Goodisman M.A."/>
            <person name="Liberles D.A."/>
            <person name="Roe R.M."/>
            <person name="Vargo E.L."/>
            <person name="Vilcinskas A."/>
            <person name="Wang J."/>
            <person name="Bornberg-Bauer E."/>
            <person name="Korb J."/>
            <person name="Zhang G."/>
            <person name="Liebig J."/>
        </authorList>
    </citation>
    <scope>NUCLEOTIDE SEQUENCE [LARGE SCALE GENOMIC DNA]</scope>
    <source>
        <tissue evidence="1">Whole organism</tissue>
    </source>
</reference>
<dbReference type="OMA" id="RICTTDE"/>
<proteinExistence type="predicted"/>
<sequence length="540" mass="61600">MQMAVVTPSPAIPSVSRLLVGLEVAALCPEIAMNNKKSPKCLIRLTQRKICRLIVCRILIWTKKLRKAERRETGDRLRVIHAVLSQCLQLREVLTKLQESDGRLLSDYFVRVIARVIEDKDIPGHSREGTMPCRYQYEEVCMYMLRNVFLPCLEECNIKKFGSEFVHGLMSQSLHTITHITRLILPDNTSNPVSQIIYDELPKLTMLQEIIWKFTCTTRIIAVLARNCRLLRKLDVACSINVTNNCVEDLLNMESLEILNVGGTGISEKSYALLLSRLPRIQSFFWKGRADDVFRYITRASLPLINEFSGVVTDASLLVRMCPHVKTLAVYLQSRNCSELVNLSDLVVLELSPCNYNTTNMGTVIENMGIRLTRLIMIQVANVDIVQIITSCSVLKILDLRYCRVITPENFSLSPELPHFTSVNEIILSKNQDFRDFHKYLVHYVNLEVFHAHHVAEVDHAIISAILNAGGFRKLTKIVLAFCGHLKLDTAMLLIQKCDYLTFLGNMNTWRDFSEDDKQTLLDCIKVNNLAMFAYVEAMN</sequence>
<dbReference type="PANTHER" id="PTHR13318">
    <property type="entry name" value="PARTNER OF PAIRED, ISOFORM B-RELATED"/>
    <property type="match status" value="1"/>
</dbReference>